<protein>
    <submittedName>
        <fullName evidence="1">Uncharacterized protein</fullName>
    </submittedName>
</protein>
<sequence>MFTLADELVQIRLLVANDPKLLKQRGERFFRLVVKRRFHPHSPPEST</sequence>
<organism evidence="1 2">
    <name type="scientific">Geobacillus stearothermophilus</name>
    <name type="common">Bacillus stearothermophilus</name>
    <dbReference type="NCBI Taxonomy" id="1422"/>
    <lineage>
        <taxon>Bacteria</taxon>
        <taxon>Bacillati</taxon>
        <taxon>Bacillota</taxon>
        <taxon>Bacilli</taxon>
        <taxon>Bacillales</taxon>
        <taxon>Anoxybacillaceae</taxon>
        <taxon>Geobacillus</taxon>
    </lineage>
</organism>
<comment type="caution">
    <text evidence="1">The sequence shown here is derived from an EMBL/GenBank/DDBJ whole genome shotgun (WGS) entry which is preliminary data.</text>
</comment>
<accession>A0A150MIF0</accession>
<dbReference type="AlphaFoldDB" id="A0A150MIF0"/>
<gene>
    <name evidence="1" type="ORF">B4109_0304</name>
</gene>
<evidence type="ECO:0000313" key="2">
    <source>
        <dbReference type="Proteomes" id="UP000075424"/>
    </source>
</evidence>
<name>A0A150MIF0_GEOSE</name>
<evidence type="ECO:0000313" key="1">
    <source>
        <dbReference type="EMBL" id="KYD24042.1"/>
    </source>
</evidence>
<proteinExistence type="predicted"/>
<reference evidence="1 2" key="1">
    <citation type="submission" date="2016-01" db="EMBL/GenBank/DDBJ databases">
        <title>Draft Genome Sequences of Seven Thermophilic Sporeformers Isolated from Foods.</title>
        <authorList>
            <person name="Berendsen E.M."/>
            <person name="Wells-Bennik M.H."/>
            <person name="Krawcyk A.O."/>
            <person name="De Jong A."/>
            <person name="Holsappel S."/>
            <person name="Eijlander R.T."/>
            <person name="Kuipers O.P."/>
        </authorList>
    </citation>
    <scope>NUCLEOTIDE SEQUENCE [LARGE SCALE GENOMIC DNA]</scope>
    <source>
        <strain evidence="1 2">B4109</strain>
    </source>
</reference>
<dbReference type="Proteomes" id="UP000075424">
    <property type="component" value="Unassembled WGS sequence"/>
</dbReference>
<dbReference type="EMBL" id="LQYV01000108">
    <property type="protein sequence ID" value="KYD24042.1"/>
    <property type="molecule type" value="Genomic_DNA"/>
</dbReference>